<protein>
    <submittedName>
        <fullName evidence="3">Uncharacterized protein</fullName>
    </submittedName>
</protein>
<name>A0A915CUF7_9BILA</name>
<dbReference type="Proteomes" id="UP000887574">
    <property type="component" value="Unplaced"/>
</dbReference>
<sequence length="114" mass="13038">MAVKSNISTVFAVVVIFLTFCIGVDGQEVEDSADLGVENHDPPALECFYCQHSRRERDVVDNLDQHPECLSWAKMANDSSLKRTCTAREPYCLHYQVYSSHRCKLPMSSRRFHV</sequence>
<evidence type="ECO:0000256" key="1">
    <source>
        <dbReference type="SAM" id="SignalP"/>
    </source>
</evidence>
<dbReference type="AlphaFoldDB" id="A0A915CUF7"/>
<feature type="chain" id="PRO_5037724243" evidence="1">
    <location>
        <begin position="27"/>
        <end position="114"/>
    </location>
</feature>
<keyword evidence="1" id="KW-0732">Signal</keyword>
<proteinExistence type="predicted"/>
<evidence type="ECO:0000313" key="3">
    <source>
        <dbReference type="WBParaSite" id="jg1235"/>
    </source>
</evidence>
<accession>A0A915CUF7</accession>
<reference evidence="3" key="1">
    <citation type="submission" date="2022-11" db="UniProtKB">
        <authorList>
            <consortium name="WormBaseParasite"/>
        </authorList>
    </citation>
    <scope>IDENTIFICATION</scope>
</reference>
<organism evidence="2 3">
    <name type="scientific">Ditylenchus dipsaci</name>
    <dbReference type="NCBI Taxonomy" id="166011"/>
    <lineage>
        <taxon>Eukaryota</taxon>
        <taxon>Metazoa</taxon>
        <taxon>Ecdysozoa</taxon>
        <taxon>Nematoda</taxon>
        <taxon>Chromadorea</taxon>
        <taxon>Rhabditida</taxon>
        <taxon>Tylenchina</taxon>
        <taxon>Tylenchomorpha</taxon>
        <taxon>Sphaerularioidea</taxon>
        <taxon>Anguinidae</taxon>
        <taxon>Anguininae</taxon>
        <taxon>Ditylenchus</taxon>
    </lineage>
</organism>
<evidence type="ECO:0000313" key="2">
    <source>
        <dbReference type="Proteomes" id="UP000887574"/>
    </source>
</evidence>
<keyword evidence="2" id="KW-1185">Reference proteome</keyword>
<feature type="signal peptide" evidence="1">
    <location>
        <begin position="1"/>
        <end position="26"/>
    </location>
</feature>
<dbReference type="WBParaSite" id="jg1235">
    <property type="protein sequence ID" value="jg1235"/>
    <property type="gene ID" value="jg1235"/>
</dbReference>